<evidence type="ECO:0000256" key="3">
    <source>
        <dbReference type="ARBA" id="ARBA00022449"/>
    </source>
</evidence>
<keyword evidence="5 11" id="KW-0812">Transmembrane</keyword>
<evidence type="ECO:0000313" key="14">
    <source>
        <dbReference type="Proteomes" id="UP000241808"/>
    </source>
</evidence>
<dbReference type="InterPro" id="IPR036291">
    <property type="entry name" value="NAD(P)-bd_dom_sf"/>
</dbReference>
<gene>
    <name evidence="13" type="ORF">C8P69_105434</name>
</gene>
<comment type="subcellular location">
    <subcellularLocation>
        <location evidence="1">Endomembrane system</location>
        <topology evidence="1">Multi-pass membrane protein</topology>
    </subcellularLocation>
</comment>
<dbReference type="EMBL" id="PZZL01000005">
    <property type="protein sequence ID" value="PTM55280.1"/>
    <property type="molecule type" value="Genomic_DNA"/>
</dbReference>
<sequence>MAAAVELAAYKDALIILASTAVTVPLLKRIGISPALAFLSIGLIAGPSVLGGLSATYPWLAWFAVSDSKQMAAFAELGVVFLLFLIGLELSYERLTRMKKLVLGLGSLQVLVTASIIVLAAWWLGRPVAAALIIGGGLALSSTAVVVEYLAEQRRLTTTTGRATFAILLMQDLAVIPLLFLVVALSQRGEEGSVLFGLAMALVQGAAAVAIVVLVGRRVLRPFLRLVAAMHEPQVFTAAAILIAIGTGLLTAAFGVSMALGAFVAGLLIAETEFRRAIEATLEPFKGILLGVFFFSVGLSLDLPAVIASPGTFGAALAALIVLKIAVIVPLGRAFGLSWIVAFRTALLLGPAGEFAFVLMQQATGSGVVAPEVGSFIVTLTALSMATVPFLDKLGALVARRVEKKAAPDPELTVAPPVATGRRVIVVGYGRVGQLVCEMLKTHGVPYIAVDRDAREIADLRRQGHDVYFGDANNHAFLEQCGVRDAASLVLTLHTEGALDEIAQIARALNPKLTIIARARDADHAKRLYRLGVTDAVPETIEASLQLSEAVLFDLGVPAGKVIASVHERRDVFRRELQDAGVDEARVRNAVRSSHPGSGVRGAPLPAERS</sequence>
<keyword evidence="14" id="KW-1185">Reference proteome</keyword>
<feature type="domain" description="RCK N-terminal" evidence="12">
    <location>
        <begin position="421"/>
        <end position="538"/>
    </location>
</feature>
<dbReference type="Proteomes" id="UP000241808">
    <property type="component" value="Unassembled WGS sequence"/>
</dbReference>
<dbReference type="InterPro" id="IPR038770">
    <property type="entry name" value="Na+/solute_symporter_sf"/>
</dbReference>
<dbReference type="RefSeq" id="WP_108178105.1">
    <property type="nucleotide sequence ID" value="NZ_PZZL01000005.1"/>
</dbReference>
<feature type="transmembrane region" description="Helical" evidence="11">
    <location>
        <begin position="341"/>
        <end position="361"/>
    </location>
</feature>
<feature type="transmembrane region" description="Helical" evidence="11">
    <location>
        <begin position="71"/>
        <end position="90"/>
    </location>
</feature>
<evidence type="ECO:0000256" key="7">
    <source>
        <dbReference type="ARBA" id="ARBA00022989"/>
    </source>
</evidence>
<feature type="transmembrane region" description="Helical" evidence="11">
    <location>
        <begin position="282"/>
        <end position="301"/>
    </location>
</feature>
<evidence type="ECO:0000256" key="6">
    <source>
        <dbReference type="ARBA" id="ARBA00022958"/>
    </source>
</evidence>
<protein>
    <submittedName>
        <fullName evidence="13">Kef-type potassium/proton antiporter (CPA2 family)</fullName>
    </submittedName>
</protein>
<proteinExistence type="predicted"/>
<evidence type="ECO:0000256" key="2">
    <source>
        <dbReference type="ARBA" id="ARBA00022448"/>
    </source>
</evidence>
<keyword evidence="4" id="KW-0633">Potassium transport</keyword>
<evidence type="ECO:0000256" key="11">
    <source>
        <dbReference type="SAM" id="Phobius"/>
    </source>
</evidence>
<dbReference type="GO" id="GO:0006813">
    <property type="term" value="P:potassium ion transport"/>
    <property type="evidence" value="ECO:0007669"/>
    <property type="project" value="UniProtKB-KW"/>
</dbReference>
<dbReference type="GO" id="GO:1902600">
    <property type="term" value="P:proton transmembrane transport"/>
    <property type="evidence" value="ECO:0007669"/>
    <property type="project" value="InterPro"/>
</dbReference>
<dbReference type="Pfam" id="PF00999">
    <property type="entry name" value="Na_H_Exchanger"/>
    <property type="match status" value="1"/>
</dbReference>
<keyword evidence="8" id="KW-0406">Ion transport</keyword>
<evidence type="ECO:0000256" key="9">
    <source>
        <dbReference type="ARBA" id="ARBA00023136"/>
    </source>
</evidence>
<feature type="transmembrane region" description="Helical" evidence="11">
    <location>
        <begin position="192"/>
        <end position="216"/>
    </location>
</feature>
<dbReference type="InterPro" id="IPR003148">
    <property type="entry name" value="RCK_N"/>
</dbReference>
<evidence type="ECO:0000256" key="10">
    <source>
        <dbReference type="SAM" id="MobiDB-lite"/>
    </source>
</evidence>
<evidence type="ECO:0000256" key="5">
    <source>
        <dbReference type="ARBA" id="ARBA00022692"/>
    </source>
</evidence>
<keyword evidence="3" id="KW-0050">Antiport</keyword>
<comment type="caution">
    <text evidence="13">The sequence shown here is derived from an EMBL/GenBank/DDBJ whole genome shotgun (WGS) entry which is preliminary data.</text>
</comment>
<evidence type="ECO:0000313" key="13">
    <source>
        <dbReference type="EMBL" id="PTM55280.1"/>
    </source>
</evidence>
<dbReference type="SUPFAM" id="SSF51735">
    <property type="entry name" value="NAD(P)-binding Rossmann-fold domains"/>
    <property type="match status" value="1"/>
</dbReference>
<feature type="transmembrane region" description="Helical" evidence="11">
    <location>
        <begin position="307"/>
        <end position="329"/>
    </location>
</feature>
<name>A0A2T4Z3D0_9HYPH</name>
<feature type="transmembrane region" description="Helical" evidence="11">
    <location>
        <begin position="251"/>
        <end position="270"/>
    </location>
</feature>
<evidence type="ECO:0000259" key="12">
    <source>
        <dbReference type="PROSITE" id="PS51201"/>
    </source>
</evidence>
<dbReference type="PANTHER" id="PTHR46157">
    <property type="entry name" value="K(+) EFFLUX ANTIPORTER 3, CHLOROPLASTIC"/>
    <property type="match status" value="1"/>
</dbReference>
<keyword evidence="2" id="KW-0813">Transport</keyword>
<feature type="region of interest" description="Disordered" evidence="10">
    <location>
        <begin position="590"/>
        <end position="610"/>
    </location>
</feature>
<feature type="transmembrane region" description="Helical" evidence="11">
    <location>
        <begin position="130"/>
        <end position="151"/>
    </location>
</feature>
<feature type="transmembrane region" description="Helical" evidence="11">
    <location>
        <begin position="163"/>
        <end position="186"/>
    </location>
</feature>
<dbReference type="GO" id="GO:0015297">
    <property type="term" value="F:antiporter activity"/>
    <property type="evidence" value="ECO:0007669"/>
    <property type="project" value="UniProtKB-KW"/>
</dbReference>
<evidence type="ECO:0000256" key="4">
    <source>
        <dbReference type="ARBA" id="ARBA00022538"/>
    </source>
</evidence>
<evidence type="ECO:0000256" key="8">
    <source>
        <dbReference type="ARBA" id="ARBA00023065"/>
    </source>
</evidence>
<feature type="transmembrane region" description="Helical" evidence="11">
    <location>
        <begin position="373"/>
        <end position="391"/>
    </location>
</feature>
<dbReference type="PROSITE" id="PS51201">
    <property type="entry name" value="RCK_N"/>
    <property type="match status" value="1"/>
</dbReference>
<keyword evidence="9 11" id="KW-0472">Membrane</keyword>
<dbReference type="Gene3D" id="1.20.1530.20">
    <property type="match status" value="1"/>
</dbReference>
<reference evidence="13 14" key="1">
    <citation type="submission" date="2018-04" db="EMBL/GenBank/DDBJ databases">
        <title>Genomic Encyclopedia of Archaeal and Bacterial Type Strains, Phase II (KMG-II): from individual species to whole genera.</title>
        <authorList>
            <person name="Goeker M."/>
        </authorList>
    </citation>
    <scope>NUCLEOTIDE SEQUENCE [LARGE SCALE GENOMIC DNA]</scope>
    <source>
        <strain evidence="13 14">DSM 25521</strain>
    </source>
</reference>
<organism evidence="13 14">
    <name type="scientific">Phreatobacter oligotrophus</name>
    <dbReference type="NCBI Taxonomy" id="1122261"/>
    <lineage>
        <taxon>Bacteria</taxon>
        <taxon>Pseudomonadati</taxon>
        <taxon>Pseudomonadota</taxon>
        <taxon>Alphaproteobacteria</taxon>
        <taxon>Hyphomicrobiales</taxon>
        <taxon>Phreatobacteraceae</taxon>
        <taxon>Phreatobacter</taxon>
    </lineage>
</organism>
<dbReference type="Pfam" id="PF02254">
    <property type="entry name" value="TrkA_N"/>
    <property type="match status" value="1"/>
</dbReference>
<feature type="transmembrane region" description="Helical" evidence="11">
    <location>
        <begin position="102"/>
        <end position="124"/>
    </location>
</feature>
<keyword evidence="7 11" id="KW-1133">Transmembrane helix</keyword>
<dbReference type="AlphaFoldDB" id="A0A2T4Z3D0"/>
<evidence type="ECO:0000256" key="1">
    <source>
        <dbReference type="ARBA" id="ARBA00004127"/>
    </source>
</evidence>
<dbReference type="InterPro" id="IPR006153">
    <property type="entry name" value="Cation/H_exchanger_TM"/>
</dbReference>
<dbReference type="GO" id="GO:0012505">
    <property type="term" value="C:endomembrane system"/>
    <property type="evidence" value="ECO:0007669"/>
    <property type="project" value="UniProtKB-SubCell"/>
</dbReference>
<feature type="transmembrane region" description="Helical" evidence="11">
    <location>
        <begin position="36"/>
        <end position="59"/>
    </location>
</feature>
<dbReference type="FunFam" id="3.40.50.720:FF:000036">
    <property type="entry name" value="Glutathione-regulated potassium-efflux system protein KefB"/>
    <property type="match status" value="1"/>
</dbReference>
<keyword evidence="6" id="KW-0630">Potassium</keyword>
<dbReference type="PANTHER" id="PTHR46157:SF4">
    <property type="entry name" value="K(+) EFFLUX ANTIPORTER 3, CHLOROPLASTIC"/>
    <property type="match status" value="1"/>
</dbReference>
<dbReference type="OrthoDB" id="9781411at2"/>
<feature type="transmembrane region" description="Helical" evidence="11">
    <location>
        <begin position="223"/>
        <end position="245"/>
    </location>
</feature>
<dbReference type="GO" id="GO:0005886">
    <property type="term" value="C:plasma membrane"/>
    <property type="evidence" value="ECO:0007669"/>
    <property type="project" value="TreeGrafter"/>
</dbReference>
<accession>A0A2T4Z3D0</accession>
<dbReference type="Gene3D" id="3.40.50.720">
    <property type="entry name" value="NAD(P)-binding Rossmann-like Domain"/>
    <property type="match status" value="1"/>
</dbReference>